<comment type="caution">
    <text evidence="4">The sequence shown here is derived from an EMBL/GenBank/DDBJ whole genome shotgun (WGS) entry which is preliminary data.</text>
</comment>
<evidence type="ECO:0000256" key="2">
    <source>
        <dbReference type="SAM" id="Phobius"/>
    </source>
</evidence>
<dbReference type="Gene3D" id="2.70.70.10">
    <property type="entry name" value="Glucose Permease (Domain IIA)"/>
    <property type="match status" value="1"/>
</dbReference>
<feature type="transmembrane region" description="Helical" evidence="2">
    <location>
        <begin position="21"/>
        <end position="42"/>
    </location>
</feature>
<dbReference type="Pfam" id="PF01551">
    <property type="entry name" value="Peptidase_M23"/>
    <property type="match status" value="1"/>
</dbReference>
<protein>
    <submittedName>
        <fullName evidence="4">Peptidase M23 family protein</fullName>
    </submittedName>
</protein>
<dbReference type="PANTHER" id="PTHR21666:SF270">
    <property type="entry name" value="MUREIN HYDROLASE ACTIVATOR ENVC"/>
    <property type="match status" value="1"/>
</dbReference>
<feature type="domain" description="M23ase beta-sheet core" evidence="3">
    <location>
        <begin position="308"/>
        <end position="402"/>
    </location>
</feature>
<gene>
    <name evidence="4" type="ORF">UU24_C0008G0011</name>
</gene>
<dbReference type="Proteomes" id="UP000034749">
    <property type="component" value="Unassembled WGS sequence"/>
</dbReference>
<evidence type="ECO:0000259" key="3">
    <source>
        <dbReference type="Pfam" id="PF01551"/>
    </source>
</evidence>
<keyword evidence="2" id="KW-0812">Transmembrane</keyword>
<evidence type="ECO:0000313" key="4">
    <source>
        <dbReference type="EMBL" id="KKR79448.1"/>
    </source>
</evidence>
<dbReference type="AlphaFoldDB" id="A0A0G0TR27"/>
<accession>A0A0G0TR27</accession>
<dbReference type="GO" id="GO:0004222">
    <property type="term" value="F:metalloendopeptidase activity"/>
    <property type="evidence" value="ECO:0007669"/>
    <property type="project" value="TreeGrafter"/>
</dbReference>
<feature type="coiled-coil region" evidence="1">
    <location>
        <begin position="175"/>
        <end position="265"/>
    </location>
</feature>
<evidence type="ECO:0000313" key="5">
    <source>
        <dbReference type="Proteomes" id="UP000034749"/>
    </source>
</evidence>
<dbReference type="InterPro" id="IPR050570">
    <property type="entry name" value="Cell_wall_metabolism_enzyme"/>
</dbReference>
<keyword evidence="1" id="KW-0175">Coiled coil</keyword>
<dbReference type="CDD" id="cd12797">
    <property type="entry name" value="M23_peptidase"/>
    <property type="match status" value="1"/>
</dbReference>
<dbReference type="InterPro" id="IPR011055">
    <property type="entry name" value="Dup_hybrid_motif"/>
</dbReference>
<sequence length="440" mass="49163">MKHFKDYKKQYGESFRLWLEPKALTGIFLGVIFLVFFSVSFAETAEEVRNKIDAKSADIIKLEQEIKAYQNELDGLGKQKSSLSSSIKQLDLTRKKLIASISVTENKIERTNLKIQSLGSQIVNKEDAILNNTKAVISGLKAMNEFESANIAQTLFSKTDFTSIWNDLDAIITVNEKVKEKIVELKQVKGELEDTREETLTAKNELERLKRELADEKKIVDQNTTQKNKLLKETKNSEANYQKLVKDRLAKKEAFEKELRDYESQLQYILDPSKLPNAGVLSWPLDYIYVTQYFGKTEAGKRLYKNGSHNGIDLRAPVGTAVKAMADGIIAGTGDTDVQCPGVSFGRFVLIKYNNGLASTFGHLSLIKVNTGDKVSRGKIIGYSGNTGYSTGPHLHVSVYAKDAVDLKTLPSKSCPGKVLTQPISPINAYLDPIFYLTKL</sequence>
<reference evidence="4 5" key="1">
    <citation type="journal article" date="2015" name="Nature">
        <title>rRNA introns, odd ribosomes, and small enigmatic genomes across a large radiation of phyla.</title>
        <authorList>
            <person name="Brown C.T."/>
            <person name="Hug L.A."/>
            <person name="Thomas B.C."/>
            <person name="Sharon I."/>
            <person name="Castelle C.J."/>
            <person name="Singh A."/>
            <person name="Wilkins M.J."/>
            <person name="Williams K.H."/>
            <person name="Banfield J.F."/>
        </authorList>
    </citation>
    <scope>NUCLEOTIDE SEQUENCE [LARGE SCALE GENOMIC DNA]</scope>
</reference>
<dbReference type="PANTHER" id="PTHR21666">
    <property type="entry name" value="PEPTIDASE-RELATED"/>
    <property type="match status" value="1"/>
</dbReference>
<proteinExistence type="predicted"/>
<feature type="coiled-coil region" evidence="1">
    <location>
        <begin position="45"/>
        <end position="79"/>
    </location>
</feature>
<organism evidence="4 5">
    <name type="scientific">Candidatus Nomurabacteria bacterium GW2011_GWA2_40_9</name>
    <dbReference type="NCBI Taxonomy" id="1618734"/>
    <lineage>
        <taxon>Bacteria</taxon>
        <taxon>Candidatus Nomuraibacteriota</taxon>
    </lineage>
</organism>
<keyword evidence="2" id="KW-1133">Transmembrane helix</keyword>
<dbReference type="EMBL" id="LBZW01000008">
    <property type="protein sequence ID" value="KKR79448.1"/>
    <property type="molecule type" value="Genomic_DNA"/>
</dbReference>
<keyword evidence="2" id="KW-0472">Membrane</keyword>
<dbReference type="InterPro" id="IPR016047">
    <property type="entry name" value="M23ase_b-sheet_dom"/>
</dbReference>
<name>A0A0G0TR27_9BACT</name>
<dbReference type="Gene3D" id="6.10.250.3150">
    <property type="match status" value="1"/>
</dbReference>
<evidence type="ECO:0000256" key="1">
    <source>
        <dbReference type="SAM" id="Coils"/>
    </source>
</evidence>
<dbReference type="SUPFAM" id="SSF51261">
    <property type="entry name" value="Duplicated hybrid motif"/>
    <property type="match status" value="1"/>
</dbReference>